<gene>
    <name evidence="6" type="ORF">A6F49_08625</name>
</gene>
<dbReference type="CDD" id="cd03225">
    <property type="entry name" value="ABC_cobalt_CbiO_domain1"/>
    <property type="match status" value="1"/>
</dbReference>
<dbReference type="InterPro" id="IPR015856">
    <property type="entry name" value="ABC_transpr_CbiO/EcfA_su"/>
</dbReference>
<dbReference type="SMART" id="SM00382">
    <property type="entry name" value="AAA"/>
    <property type="match status" value="1"/>
</dbReference>
<reference evidence="6 7" key="1">
    <citation type="submission" date="2016-04" db="EMBL/GenBank/DDBJ databases">
        <title>First whole genome shotgun sequence of the bacterium Enteractinococcus sp. strain UASWS1574.</title>
        <authorList>
            <person name="Crovadore J."/>
            <person name="Chablais R."/>
            <person name="Lefort F."/>
        </authorList>
    </citation>
    <scope>NUCLEOTIDE SEQUENCE [LARGE SCALE GENOMIC DNA]</scope>
    <source>
        <strain evidence="6 7">UASWS1574</strain>
    </source>
</reference>
<dbReference type="InterPro" id="IPR003439">
    <property type="entry name" value="ABC_transporter-like_ATP-bd"/>
</dbReference>
<evidence type="ECO:0000313" key="6">
    <source>
        <dbReference type="EMBL" id="OAV61500.1"/>
    </source>
</evidence>
<name>A0A1B7M0C5_9MICC</name>
<evidence type="ECO:0000256" key="1">
    <source>
        <dbReference type="ARBA" id="ARBA00005417"/>
    </source>
</evidence>
<sequence>MITLENVTVTVKPDDAVLLDNVSATLNAPTTAIIGENGSGKSTLAKVLAGLLDYTGSAKIQDIEVATGRKQLARRVGMIIANAAAQVIMPSVAEDIELSLRHLPKDQRQATLDAVLAEHDLTELADRPALSLSSGQLQRLALASVLATRPDVLIADEPTTMLDARYAKLVGEQLFASSNRQLILITHDLQLAAKCQDIIWIHDAAIAHRGPDAICAYLEHIG</sequence>
<dbReference type="PROSITE" id="PS50893">
    <property type="entry name" value="ABC_TRANSPORTER_2"/>
    <property type="match status" value="1"/>
</dbReference>
<evidence type="ECO:0000259" key="5">
    <source>
        <dbReference type="PROSITE" id="PS50893"/>
    </source>
</evidence>
<dbReference type="PROSITE" id="PS00211">
    <property type="entry name" value="ABC_TRANSPORTER_1"/>
    <property type="match status" value="1"/>
</dbReference>
<dbReference type="Pfam" id="PF00005">
    <property type="entry name" value="ABC_tran"/>
    <property type="match status" value="1"/>
</dbReference>
<keyword evidence="4" id="KW-0067">ATP-binding</keyword>
<dbReference type="InterPro" id="IPR050095">
    <property type="entry name" value="ECF_ABC_transporter_ATP-bd"/>
</dbReference>
<dbReference type="SUPFAM" id="SSF52540">
    <property type="entry name" value="P-loop containing nucleoside triphosphate hydrolases"/>
    <property type="match status" value="1"/>
</dbReference>
<dbReference type="RefSeq" id="WP_043057617.1">
    <property type="nucleotide sequence ID" value="NZ_LXEY01000016.1"/>
</dbReference>
<evidence type="ECO:0000256" key="3">
    <source>
        <dbReference type="ARBA" id="ARBA00022741"/>
    </source>
</evidence>
<dbReference type="EMBL" id="LXEY01000016">
    <property type="protein sequence ID" value="OAV61500.1"/>
    <property type="molecule type" value="Genomic_DNA"/>
</dbReference>
<evidence type="ECO:0000256" key="2">
    <source>
        <dbReference type="ARBA" id="ARBA00022448"/>
    </source>
</evidence>
<keyword evidence="3" id="KW-0547">Nucleotide-binding</keyword>
<dbReference type="OrthoDB" id="9806471at2"/>
<organism evidence="6 7">
    <name type="scientific">Enteractinococcus helveticum</name>
    <dbReference type="NCBI Taxonomy" id="1837282"/>
    <lineage>
        <taxon>Bacteria</taxon>
        <taxon>Bacillati</taxon>
        <taxon>Actinomycetota</taxon>
        <taxon>Actinomycetes</taxon>
        <taxon>Micrococcales</taxon>
        <taxon>Micrococcaceae</taxon>
    </lineage>
</organism>
<dbReference type="PANTHER" id="PTHR43553:SF24">
    <property type="entry name" value="ENERGY-COUPLING FACTOR TRANSPORTER ATP-BINDING PROTEIN ECFA1"/>
    <property type="match status" value="1"/>
</dbReference>
<accession>A0A1B7M0C5</accession>
<dbReference type="InterPro" id="IPR003593">
    <property type="entry name" value="AAA+_ATPase"/>
</dbReference>
<keyword evidence="7" id="KW-1185">Reference proteome</keyword>
<dbReference type="GO" id="GO:0005524">
    <property type="term" value="F:ATP binding"/>
    <property type="evidence" value="ECO:0007669"/>
    <property type="project" value="UniProtKB-KW"/>
</dbReference>
<dbReference type="Proteomes" id="UP000078292">
    <property type="component" value="Unassembled WGS sequence"/>
</dbReference>
<dbReference type="STRING" id="1837282.A6F49_08625"/>
<dbReference type="Gene3D" id="3.40.50.300">
    <property type="entry name" value="P-loop containing nucleotide triphosphate hydrolases"/>
    <property type="match status" value="1"/>
</dbReference>
<dbReference type="GO" id="GO:0043190">
    <property type="term" value="C:ATP-binding cassette (ABC) transporter complex"/>
    <property type="evidence" value="ECO:0007669"/>
    <property type="project" value="TreeGrafter"/>
</dbReference>
<comment type="caution">
    <text evidence="6">The sequence shown here is derived from an EMBL/GenBank/DDBJ whole genome shotgun (WGS) entry which is preliminary data.</text>
</comment>
<dbReference type="GO" id="GO:0016887">
    <property type="term" value="F:ATP hydrolysis activity"/>
    <property type="evidence" value="ECO:0007669"/>
    <property type="project" value="InterPro"/>
</dbReference>
<dbReference type="InterPro" id="IPR027417">
    <property type="entry name" value="P-loop_NTPase"/>
</dbReference>
<feature type="domain" description="ABC transporter" evidence="5">
    <location>
        <begin position="2"/>
        <end position="222"/>
    </location>
</feature>
<protein>
    <recommendedName>
        <fullName evidence="5">ABC transporter domain-containing protein</fullName>
    </recommendedName>
</protein>
<dbReference type="PANTHER" id="PTHR43553">
    <property type="entry name" value="HEAVY METAL TRANSPORTER"/>
    <property type="match status" value="1"/>
</dbReference>
<dbReference type="AlphaFoldDB" id="A0A1B7M0C5"/>
<evidence type="ECO:0000256" key="4">
    <source>
        <dbReference type="ARBA" id="ARBA00022840"/>
    </source>
</evidence>
<comment type="similarity">
    <text evidence="1">Belongs to the ABC transporter superfamily.</text>
</comment>
<keyword evidence="2" id="KW-0813">Transport</keyword>
<proteinExistence type="inferred from homology"/>
<dbReference type="GO" id="GO:0042626">
    <property type="term" value="F:ATPase-coupled transmembrane transporter activity"/>
    <property type="evidence" value="ECO:0007669"/>
    <property type="project" value="TreeGrafter"/>
</dbReference>
<evidence type="ECO:0000313" key="7">
    <source>
        <dbReference type="Proteomes" id="UP000078292"/>
    </source>
</evidence>
<dbReference type="InterPro" id="IPR017871">
    <property type="entry name" value="ABC_transporter-like_CS"/>
</dbReference>